<protein>
    <submittedName>
        <fullName evidence="2">Peptidase M20D, amidohydrolase</fullName>
    </submittedName>
</protein>
<dbReference type="Gene3D" id="3.40.630.10">
    <property type="entry name" value="Zn peptidases"/>
    <property type="match status" value="1"/>
</dbReference>
<sequence>MNIDDSKVFQAVESTAAVIGRIASEVWELAEIGLEEVESAAVHTRELSAAGFTITSTGTAGVPTAFVAEWRQGNGPIIGFLPEYDALPGLGNAAGPRQEARADGKSSGHGCGHNLLGAALTGAAIAVKQVMEKHNVPGVLRVYGAAAEETEGAKAYMAREGLFDDLDACFHWHPAPIAGVINVRMAAVNKMRIEFHGHAAHAGLEPWKGRSALHAMELAAHGLNLMREHLEPTARTHYVYEAAGMAPNVVVDYARMWLVVRDEDRARVVATTEWVKQIADGAAMATQTRAVVNLYYGLHDLLPNTPLAEHMQSVLERVGPPAWSEEEQAFARKIQQQMGLPEKGLATTIFPLQTNRTVGGSSDVAEASWNTPTMGIVMPTFPLNIALHTWPVTACGGMSIGLKGALTAARVLAIAALDVLTDEKLCAAARADFEKRRAGYTYVSPLPPEQKQPYGLPAWLNVDGSAEALGELEKQAQ</sequence>
<dbReference type="GO" id="GO:0005737">
    <property type="term" value="C:cytoplasm"/>
    <property type="evidence" value="ECO:0007669"/>
    <property type="project" value="TreeGrafter"/>
</dbReference>
<accession>A0A160T8E5</accession>
<dbReference type="Pfam" id="PF01546">
    <property type="entry name" value="Peptidase_M20"/>
    <property type="match status" value="1"/>
</dbReference>
<evidence type="ECO:0000259" key="1">
    <source>
        <dbReference type="Pfam" id="PF07687"/>
    </source>
</evidence>
<dbReference type="InterPro" id="IPR036264">
    <property type="entry name" value="Bact_exopeptidase_dim_dom"/>
</dbReference>
<gene>
    <name evidence="2" type="ORF">CFX0092_A3322</name>
</gene>
<dbReference type="InterPro" id="IPR002933">
    <property type="entry name" value="Peptidase_M20"/>
</dbReference>
<dbReference type="PANTHER" id="PTHR30575">
    <property type="entry name" value="PEPTIDASE M20"/>
    <property type="match status" value="1"/>
</dbReference>
<dbReference type="InterPro" id="IPR011650">
    <property type="entry name" value="Peptidase_M20_dimer"/>
</dbReference>
<evidence type="ECO:0000313" key="2">
    <source>
        <dbReference type="EMBL" id="CUS05200.2"/>
    </source>
</evidence>
<dbReference type="Proteomes" id="UP000215027">
    <property type="component" value="Chromosome I"/>
</dbReference>
<dbReference type="KEGG" id="pbf:CFX0092_A3322"/>
<dbReference type="GO" id="GO:0046657">
    <property type="term" value="P:folic acid catabolic process"/>
    <property type="evidence" value="ECO:0007669"/>
    <property type="project" value="TreeGrafter"/>
</dbReference>
<dbReference type="Gene3D" id="3.30.70.360">
    <property type="match status" value="1"/>
</dbReference>
<evidence type="ECO:0000313" key="3">
    <source>
        <dbReference type="Proteomes" id="UP000215027"/>
    </source>
</evidence>
<dbReference type="RefSeq" id="WP_095044443.1">
    <property type="nucleotide sequence ID" value="NZ_LN890655.1"/>
</dbReference>
<reference evidence="2" key="1">
    <citation type="submission" date="2016-01" db="EMBL/GenBank/DDBJ databases">
        <authorList>
            <person name="Mcilroy J.S."/>
            <person name="Karst M S."/>
            <person name="Albertsen M."/>
        </authorList>
    </citation>
    <scope>NUCLEOTIDE SEQUENCE</scope>
    <source>
        <strain evidence="2">Cfx-K</strain>
    </source>
</reference>
<dbReference type="GO" id="GO:0071713">
    <property type="term" value="F:para-aminobenzoyl-glutamate hydrolase activity"/>
    <property type="evidence" value="ECO:0007669"/>
    <property type="project" value="TreeGrafter"/>
</dbReference>
<dbReference type="PIRSF" id="PIRSF037227">
    <property type="entry name" value="Aminobenzoyl-glu_utiliz_pB"/>
    <property type="match status" value="1"/>
</dbReference>
<dbReference type="SUPFAM" id="SSF55031">
    <property type="entry name" value="Bacterial exopeptidase dimerisation domain"/>
    <property type="match status" value="1"/>
</dbReference>
<dbReference type="AlphaFoldDB" id="A0A160T8E5"/>
<dbReference type="InterPro" id="IPR017145">
    <property type="entry name" value="Aminobenzoyl-glu_utiliz_pB"/>
</dbReference>
<keyword evidence="3" id="KW-1185">Reference proteome</keyword>
<dbReference type="InterPro" id="IPR052030">
    <property type="entry name" value="Peptidase_M20/M20A_hydrolases"/>
</dbReference>
<name>A0A160T8E5_9CHLR</name>
<dbReference type="NCBIfam" id="TIGR01891">
    <property type="entry name" value="amidohydrolases"/>
    <property type="match status" value="1"/>
</dbReference>
<feature type="domain" description="Peptidase M20 dimerisation" evidence="1">
    <location>
        <begin position="190"/>
        <end position="280"/>
    </location>
</feature>
<dbReference type="GO" id="GO:0016805">
    <property type="term" value="F:dipeptidase activity"/>
    <property type="evidence" value="ECO:0007669"/>
    <property type="project" value="TreeGrafter"/>
</dbReference>
<dbReference type="Pfam" id="PF07687">
    <property type="entry name" value="M20_dimer"/>
    <property type="match status" value="1"/>
</dbReference>
<dbReference type="EMBL" id="LN890655">
    <property type="protein sequence ID" value="CUS05200.2"/>
    <property type="molecule type" value="Genomic_DNA"/>
</dbReference>
<dbReference type="PANTHER" id="PTHR30575:SF0">
    <property type="entry name" value="XAA-ARG DIPEPTIDASE"/>
    <property type="match status" value="1"/>
</dbReference>
<dbReference type="SUPFAM" id="SSF53187">
    <property type="entry name" value="Zn-dependent exopeptidases"/>
    <property type="match status" value="1"/>
</dbReference>
<proteinExistence type="predicted"/>
<dbReference type="OrthoDB" id="9781032at2"/>
<dbReference type="InterPro" id="IPR017439">
    <property type="entry name" value="Amidohydrolase"/>
</dbReference>
<organism evidence="2 3">
    <name type="scientific">Candidatus Promineifilum breve</name>
    <dbReference type="NCBI Taxonomy" id="1806508"/>
    <lineage>
        <taxon>Bacteria</taxon>
        <taxon>Bacillati</taxon>
        <taxon>Chloroflexota</taxon>
        <taxon>Ardenticatenia</taxon>
        <taxon>Candidatus Promineifilales</taxon>
        <taxon>Candidatus Promineifilaceae</taxon>
        <taxon>Candidatus Promineifilum</taxon>
    </lineage>
</organism>